<dbReference type="RefSeq" id="WP_158361160.1">
    <property type="nucleotide sequence ID" value="NZ_CP032759.1"/>
</dbReference>
<evidence type="ECO:0000256" key="5">
    <source>
        <dbReference type="ARBA" id="ARBA00012121"/>
    </source>
</evidence>
<evidence type="ECO:0000256" key="12">
    <source>
        <dbReference type="ARBA" id="ARBA00031393"/>
    </source>
</evidence>
<dbReference type="EC" id="2.7.1.25" evidence="5 14"/>
<keyword evidence="9 14" id="KW-0418">Kinase</keyword>
<evidence type="ECO:0000256" key="2">
    <source>
        <dbReference type="ARBA" id="ARBA00002632"/>
    </source>
</evidence>
<evidence type="ECO:0000313" key="17">
    <source>
        <dbReference type="EMBL" id="AYN24925.1"/>
    </source>
</evidence>
<keyword evidence="10 14" id="KW-0067">ATP-binding</keyword>
<dbReference type="CDD" id="cd02027">
    <property type="entry name" value="APSK"/>
    <property type="match status" value="1"/>
</dbReference>
<evidence type="ECO:0000256" key="15">
    <source>
        <dbReference type="RuleBase" id="RU004347"/>
    </source>
</evidence>
<evidence type="ECO:0000256" key="6">
    <source>
        <dbReference type="ARBA" id="ARBA00018163"/>
    </source>
</evidence>
<dbReference type="Pfam" id="PF01583">
    <property type="entry name" value="APS_kinase"/>
    <property type="match status" value="1"/>
</dbReference>
<evidence type="ECO:0000259" key="16">
    <source>
        <dbReference type="Pfam" id="PF01583"/>
    </source>
</evidence>
<organism evidence="17 18">
    <name type="scientific">Buchnera aphidicola subsp. Rhopalosiphum maidis</name>
    <dbReference type="NCBI Taxonomy" id="118109"/>
    <lineage>
        <taxon>Bacteria</taxon>
        <taxon>Pseudomonadati</taxon>
        <taxon>Pseudomonadota</taxon>
        <taxon>Gammaproteobacteria</taxon>
        <taxon>Enterobacterales</taxon>
        <taxon>Erwiniaceae</taxon>
        <taxon>Buchnera</taxon>
    </lineage>
</organism>
<feature type="active site" description="Phosphoserine intermediate" evidence="14">
    <location>
        <position position="110"/>
    </location>
</feature>
<evidence type="ECO:0000256" key="1">
    <source>
        <dbReference type="ARBA" id="ARBA00001823"/>
    </source>
</evidence>
<keyword evidence="14" id="KW-0597">Phosphoprotein</keyword>
<dbReference type="InterPro" id="IPR002891">
    <property type="entry name" value="APS"/>
</dbReference>
<keyword evidence="8 14" id="KW-0547">Nucleotide-binding</keyword>
<sequence length="211" mass="24293">MNNNSKKNIIWQNHSITRMKREKKNGHKSIVIWFTGLSGSGKSSIANSLETILFKNNLNTYLLDGDNIRSHLCSDLSFSFSDRNENIRRIGEVAKLMMDAGMIVLVSVISPYKNQREKISTMLGKKNFLEVFVDTPVNICEERDPKKLYQKSRLGKISDFTGIQSSYEIPEKPDLYLDGTMSLKNNTKKLIQILYDRNIISFLNIDKKFLF</sequence>
<feature type="binding site" evidence="14">
    <location>
        <begin position="36"/>
        <end position="43"/>
    </location>
    <ligand>
        <name>ATP</name>
        <dbReference type="ChEBI" id="CHEBI:30616"/>
    </ligand>
</feature>
<dbReference type="AlphaFoldDB" id="A0A3G2I6I1"/>
<dbReference type="OrthoDB" id="9804504at2"/>
<dbReference type="SUPFAM" id="SSF52540">
    <property type="entry name" value="P-loop containing nucleoside triphosphate hydrolases"/>
    <property type="match status" value="1"/>
</dbReference>
<proteinExistence type="inferred from homology"/>
<dbReference type="GO" id="GO:0004020">
    <property type="term" value="F:adenylylsulfate kinase activity"/>
    <property type="evidence" value="ECO:0007669"/>
    <property type="project" value="UniProtKB-UniRule"/>
</dbReference>
<dbReference type="HAMAP" id="MF_00065">
    <property type="entry name" value="Adenylyl_sulf_kinase"/>
    <property type="match status" value="1"/>
</dbReference>
<reference evidence="17 18" key="1">
    <citation type="submission" date="2018-10" db="EMBL/GenBank/DDBJ databases">
        <title>Genome sequence of the corn leaf aphid (Rhopalosiphum maidis Fitch).</title>
        <authorList>
            <person name="Chen W."/>
            <person name="Shakir S."/>
            <person name="Bigham M."/>
            <person name="Fei Z."/>
            <person name="Jander G."/>
        </authorList>
    </citation>
    <scope>NUCLEOTIDE SEQUENCE [LARGE SCALE GENOMIC DNA]</scope>
    <source>
        <strain evidence="17 18">BTI</strain>
    </source>
</reference>
<dbReference type="Proteomes" id="UP000271533">
    <property type="component" value="Chromosome"/>
</dbReference>
<comment type="pathway">
    <text evidence="3 14 15">Sulfur metabolism; hydrogen sulfide biosynthesis; sulfite from sulfate: step 2/3.</text>
</comment>
<evidence type="ECO:0000256" key="14">
    <source>
        <dbReference type="HAMAP-Rule" id="MF_00065"/>
    </source>
</evidence>
<dbReference type="EMBL" id="CP032759">
    <property type="protein sequence ID" value="AYN24925.1"/>
    <property type="molecule type" value="Genomic_DNA"/>
</dbReference>
<evidence type="ECO:0000256" key="7">
    <source>
        <dbReference type="ARBA" id="ARBA00022679"/>
    </source>
</evidence>
<dbReference type="GO" id="GO:0070814">
    <property type="term" value="P:hydrogen sulfide biosynthetic process"/>
    <property type="evidence" value="ECO:0007669"/>
    <property type="project" value="UniProtKB-UniRule"/>
</dbReference>
<keyword evidence="7 14" id="KW-0808">Transferase</keyword>
<comment type="function">
    <text evidence="2 14 15">Catalyzes the synthesis of activated sulfate.</text>
</comment>
<comment type="catalytic activity">
    <reaction evidence="1 14 15">
        <text>adenosine 5'-phosphosulfate + ATP = 3'-phosphoadenylyl sulfate + ADP + H(+)</text>
        <dbReference type="Rhea" id="RHEA:24152"/>
        <dbReference type="ChEBI" id="CHEBI:15378"/>
        <dbReference type="ChEBI" id="CHEBI:30616"/>
        <dbReference type="ChEBI" id="CHEBI:58243"/>
        <dbReference type="ChEBI" id="CHEBI:58339"/>
        <dbReference type="ChEBI" id="CHEBI:456216"/>
        <dbReference type="EC" id="2.7.1.25"/>
    </reaction>
</comment>
<evidence type="ECO:0000256" key="9">
    <source>
        <dbReference type="ARBA" id="ARBA00022777"/>
    </source>
</evidence>
<dbReference type="Gene3D" id="3.40.50.300">
    <property type="entry name" value="P-loop containing nucleotide triphosphate hydrolases"/>
    <property type="match status" value="1"/>
</dbReference>
<dbReference type="GO" id="GO:0005524">
    <property type="term" value="F:ATP binding"/>
    <property type="evidence" value="ECO:0007669"/>
    <property type="project" value="UniProtKB-UniRule"/>
</dbReference>
<evidence type="ECO:0000256" key="8">
    <source>
        <dbReference type="ARBA" id="ARBA00022741"/>
    </source>
</evidence>
<accession>A0A3G2I6I1</accession>
<evidence type="ECO:0000256" key="3">
    <source>
        <dbReference type="ARBA" id="ARBA00004806"/>
    </source>
</evidence>
<dbReference type="GO" id="GO:0000103">
    <property type="term" value="P:sulfate assimilation"/>
    <property type="evidence" value="ECO:0007669"/>
    <property type="project" value="UniProtKB-UniRule"/>
</dbReference>
<dbReference type="NCBIfam" id="NF003013">
    <property type="entry name" value="PRK03846.1"/>
    <property type="match status" value="1"/>
</dbReference>
<feature type="domain" description="APS kinase" evidence="16">
    <location>
        <begin position="28"/>
        <end position="178"/>
    </location>
</feature>
<dbReference type="PANTHER" id="PTHR11055">
    <property type="entry name" value="BIFUNCTIONAL 3'-PHOSPHOADENOSINE 5'-PHOSPHOSULFATE SYNTHASE"/>
    <property type="match status" value="1"/>
</dbReference>
<dbReference type="NCBIfam" id="TIGR00455">
    <property type="entry name" value="apsK"/>
    <property type="match status" value="1"/>
</dbReference>
<evidence type="ECO:0000256" key="4">
    <source>
        <dbReference type="ARBA" id="ARBA00007008"/>
    </source>
</evidence>
<dbReference type="UniPathway" id="UPA00140">
    <property type="reaction ID" value="UER00205"/>
</dbReference>
<gene>
    <name evidence="14 17" type="primary">cysC</name>
    <name evidence="17" type="ORF">D8S97_01625</name>
</gene>
<comment type="similarity">
    <text evidence="4 14 15">Belongs to the APS kinase family.</text>
</comment>
<evidence type="ECO:0000256" key="13">
    <source>
        <dbReference type="ARBA" id="ARBA00031464"/>
    </source>
</evidence>
<evidence type="ECO:0000313" key="18">
    <source>
        <dbReference type="Proteomes" id="UP000271533"/>
    </source>
</evidence>
<protein>
    <recommendedName>
        <fullName evidence="6 14">Adenylyl-sulfate kinase</fullName>
        <ecNumber evidence="5 14">2.7.1.25</ecNumber>
    </recommendedName>
    <alternativeName>
        <fullName evidence="12 14">APS kinase</fullName>
    </alternativeName>
    <alternativeName>
        <fullName evidence="13 14">ATP adenosine-5'-phosphosulfate 3'-phosphotransferase</fullName>
    </alternativeName>
    <alternativeName>
        <fullName evidence="11 14">Adenosine-5'-phosphosulfate kinase</fullName>
    </alternativeName>
</protein>
<name>A0A3G2I6I1_BUCRM</name>
<evidence type="ECO:0000256" key="11">
    <source>
        <dbReference type="ARBA" id="ARBA00029724"/>
    </source>
</evidence>
<evidence type="ECO:0000256" key="10">
    <source>
        <dbReference type="ARBA" id="ARBA00022840"/>
    </source>
</evidence>
<dbReference type="InterPro" id="IPR027417">
    <property type="entry name" value="P-loop_NTPase"/>
</dbReference>
<dbReference type="PANTHER" id="PTHR11055:SF63">
    <property type="entry name" value="ADENYLYL-SULFATE KINASE 1, CHLOROPLASTIC"/>
    <property type="match status" value="1"/>
</dbReference>
<dbReference type="InterPro" id="IPR059117">
    <property type="entry name" value="APS_kinase_dom"/>
</dbReference>